<dbReference type="GO" id="GO:0003677">
    <property type="term" value="F:DNA binding"/>
    <property type="evidence" value="ECO:0007669"/>
    <property type="project" value="InterPro"/>
</dbReference>
<dbReference type="InterPro" id="IPR047640">
    <property type="entry name" value="RpiR-like"/>
</dbReference>
<dbReference type="EMBL" id="CP060636">
    <property type="protein sequence ID" value="QNM13300.1"/>
    <property type="molecule type" value="Genomic_DNA"/>
</dbReference>
<dbReference type="GO" id="GO:0097367">
    <property type="term" value="F:carbohydrate derivative binding"/>
    <property type="evidence" value="ECO:0007669"/>
    <property type="project" value="InterPro"/>
</dbReference>
<dbReference type="GO" id="GO:0003700">
    <property type="term" value="F:DNA-binding transcription factor activity"/>
    <property type="evidence" value="ECO:0007669"/>
    <property type="project" value="InterPro"/>
</dbReference>
<sequence>MKLTDIEKDIMHCLNMKIADHQKVTLAQIADECHVAKSTVVKFSKKLGYSGFVEMYYQLSDRQKKKAFSEITLADTLVEHDLNQCIDELVNILYKFKNCKNFVNSYGRDDMLSAYIARKLMMFDLFAPSTYDFAMVKNLYLSKGVALFPDLRKTHPFEGKDIMKLAKQEGYYIVAFSDTELTWAKKYVDYFVKIKVTEYKSADFFEAKIIMLMEMVLSEYSRTYYFDKAKDEGQHHG</sequence>
<dbReference type="Gene3D" id="1.10.10.10">
    <property type="entry name" value="Winged helix-like DNA-binding domain superfamily/Winged helix DNA-binding domain"/>
    <property type="match status" value="1"/>
</dbReference>
<gene>
    <name evidence="2" type="ORF">H9Q80_04935</name>
</gene>
<organism evidence="2 3">
    <name type="scientific">[Eubacterium] hominis</name>
    <dbReference type="NCBI Taxonomy" id="2764325"/>
    <lineage>
        <taxon>Bacteria</taxon>
        <taxon>Bacillati</taxon>
        <taxon>Bacillota</taxon>
        <taxon>Erysipelotrichia</taxon>
        <taxon>Erysipelotrichales</taxon>
        <taxon>Erysipelotrichaceae</taxon>
        <taxon>Amedibacillus</taxon>
    </lineage>
</organism>
<feature type="domain" description="HTH rpiR-type" evidence="1">
    <location>
        <begin position="1"/>
        <end position="66"/>
    </location>
</feature>
<evidence type="ECO:0000313" key="2">
    <source>
        <dbReference type="EMBL" id="QNM13300.1"/>
    </source>
</evidence>
<dbReference type="AlphaFoldDB" id="A0A7G9GR68"/>
<evidence type="ECO:0000259" key="1">
    <source>
        <dbReference type="PROSITE" id="PS51071"/>
    </source>
</evidence>
<dbReference type="PANTHER" id="PTHR30514:SF21">
    <property type="entry name" value="RPIR-FAMILY TRANSCRIPTIONAL REGULATOR"/>
    <property type="match status" value="1"/>
</dbReference>
<keyword evidence="3" id="KW-1185">Reference proteome</keyword>
<protein>
    <submittedName>
        <fullName evidence="2">MurR/RpiR family transcriptional regulator</fullName>
    </submittedName>
</protein>
<dbReference type="SUPFAM" id="SSF46689">
    <property type="entry name" value="Homeodomain-like"/>
    <property type="match status" value="1"/>
</dbReference>
<name>A0A7G9GR68_9FIRM</name>
<dbReference type="KEGG" id="ehn:H9Q80_04935"/>
<dbReference type="InterPro" id="IPR009057">
    <property type="entry name" value="Homeodomain-like_sf"/>
</dbReference>
<dbReference type="InterPro" id="IPR036388">
    <property type="entry name" value="WH-like_DNA-bd_sf"/>
</dbReference>
<dbReference type="Proteomes" id="UP000515856">
    <property type="component" value="Chromosome"/>
</dbReference>
<reference evidence="2 3" key="1">
    <citation type="submission" date="2020-08" db="EMBL/GenBank/DDBJ databases">
        <authorList>
            <person name="Liu C."/>
            <person name="Sun Q."/>
        </authorList>
    </citation>
    <scope>NUCLEOTIDE SEQUENCE [LARGE SCALE GENOMIC DNA]</scope>
    <source>
        <strain evidence="2 3">NSJ-61</strain>
    </source>
</reference>
<dbReference type="Pfam" id="PF01418">
    <property type="entry name" value="HTH_6"/>
    <property type="match status" value="1"/>
</dbReference>
<evidence type="ECO:0000313" key="3">
    <source>
        <dbReference type="Proteomes" id="UP000515856"/>
    </source>
</evidence>
<dbReference type="PANTHER" id="PTHR30514">
    <property type="entry name" value="GLUCOKINASE"/>
    <property type="match status" value="1"/>
</dbReference>
<proteinExistence type="predicted"/>
<dbReference type="PROSITE" id="PS51071">
    <property type="entry name" value="HTH_RPIR"/>
    <property type="match status" value="1"/>
</dbReference>
<dbReference type="RefSeq" id="WP_117536442.1">
    <property type="nucleotide sequence ID" value="NZ_CP060636.1"/>
</dbReference>
<accession>A0A7G9GR68</accession>
<dbReference type="InterPro" id="IPR000281">
    <property type="entry name" value="HTH_RpiR"/>
</dbReference>